<feature type="signal peptide" evidence="1">
    <location>
        <begin position="1"/>
        <end position="26"/>
    </location>
</feature>
<name>A0A4T0FWV7_WALIC</name>
<evidence type="ECO:0000313" key="3">
    <source>
        <dbReference type="Proteomes" id="UP000306954"/>
    </source>
</evidence>
<evidence type="ECO:0000256" key="1">
    <source>
        <dbReference type="SAM" id="SignalP"/>
    </source>
</evidence>
<keyword evidence="1" id="KW-0732">Signal</keyword>
<evidence type="ECO:0008006" key="4">
    <source>
        <dbReference type="Google" id="ProtNLM"/>
    </source>
</evidence>
<feature type="chain" id="PRO_5030101412" description="Secreted protein" evidence="1">
    <location>
        <begin position="27"/>
        <end position="81"/>
    </location>
</feature>
<dbReference type="Proteomes" id="UP000306954">
    <property type="component" value="Unassembled WGS sequence"/>
</dbReference>
<evidence type="ECO:0000313" key="2">
    <source>
        <dbReference type="EMBL" id="TIB16291.1"/>
    </source>
</evidence>
<dbReference type="AlphaFoldDB" id="A0A4T0FWV7"/>
<organism evidence="2 3">
    <name type="scientific">Wallemia ichthyophaga</name>
    <dbReference type="NCBI Taxonomy" id="245174"/>
    <lineage>
        <taxon>Eukaryota</taxon>
        <taxon>Fungi</taxon>
        <taxon>Dikarya</taxon>
        <taxon>Basidiomycota</taxon>
        <taxon>Wallemiomycotina</taxon>
        <taxon>Wallemiomycetes</taxon>
        <taxon>Wallemiales</taxon>
        <taxon>Wallemiaceae</taxon>
        <taxon>Wallemia</taxon>
    </lineage>
</organism>
<protein>
    <recommendedName>
        <fullName evidence="4">Secreted protein</fullName>
    </recommendedName>
</protein>
<proteinExistence type="predicted"/>
<sequence length="81" mass="8833">MLLTQVFNSLFTVSTMSIGLAHVAYSAIARDSDVDPPTMHNDGQLMPSSSSTSGGKIMVLGKYTSNSLVRSKGNWWQLRQL</sequence>
<accession>A0A4T0FWV7</accession>
<comment type="caution">
    <text evidence="2">The sequence shown here is derived from an EMBL/GenBank/DDBJ whole genome shotgun (WGS) entry which is preliminary data.</text>
</comment>
<reference evidence="2 3" key="1">
    <citation type="submission" date="2019-03" db="EMBL/GenBank/DDBJ databases">
        <title>Sequencing 23 genomes of Wallemia ichthyophaga.</title>
        <authorList>
            <person name="Gostincar C."/>
        </authorList>
    </citation>
    <scope>NUCLEOTIDE SEQUENCE [LARGE SCALE GENOMIC DNA]</scope>
    <source>
        <strain evidence="2 3">EXF-8621</strain>
    </source>
</reference>
<gene>
    <name evidence="2" type="ORF">E3P90_00561</name>
</gene>
<dbReference type="EMBL" id="SPOF01000004">
    <property type="protein sequence ID" value="TIB16291.1"/>
    <property type="molecule type" value="Genomic_DNA"/>
</dbReference>